<reference evidence="2 3" key="1">
    <citation type="journal article" date="2021" name="G3 (Bethesda)">
        <title>Improved contiguity of the threespine stickleback genome using long-read sequencing.</title>
        <authorList>
            <person name="Nath S."/>
            <person name="Shaw D.E."/>
            <person name="White M.A."/>
        </authorList>
    </citation>
    <scope>NUCLEOTIDE SEQUENCE [LARGE SCALE GENOMIC DNA]</scope>
    <source>
        <strain evidence="2 3">Lake Benthic</strain>
    </source>
</reference>
<evidence type="ECO:0000313" key="2">
    <source>
        <dbReference type="Ensembl" id="ENSGACP00000016745.2"/>
    </source>
</evidence>
<protein>
    <recommendedName>
        <fullName evidence="4">Leucine rich repeat containing 34</fullName>
    </recommendedName>
</protein>
<proteinExistence type="predicted"/>
<dbReference type="GeneTree" id="ENSGT00940000156456"/>
<evidence type="ECO:0000313" key="3">
    <source>
        <dbReference type="Proteomes" id="UP000007635"/>
    </source>
</evidence>
<dbReference type="InterPro" id="IPR001611">
    <property type="entry name" value="Leu-rich_rpt"/>
</dbReference>
<reference evidence="2" key="3">
    <citation type="submission" date="2025-09" db="UniProtKB">
        <authorList>
            <consortium name="Ensembl"/>
        </authorList>
    </citation>
    <scope>IDENTIFICATION</scope>
</reference>
<dbReference type="InParanoid" id="G3PGM1"/>
<reference evidence="2" key="2">
    <citation type="submission" date="2025-08" db="UniProtKB">
        <authorList>
            <consortium name="Ensembl"/>
        </authorList>
    </citation>
    <scope>IDENTIFICATION</scope>
</reference>
<organism evidence="2 3">
    <name type="scientific">Gasterosteus aculeatus aculeatus</name>
    <name type="common">three-spined stickleback</name>
    <dbReference type="NCBI Taxonomy" id="481459"/>
    <lineage>
        <taxon>Eukaryota</taxon>
        <taxon>Metazoa</taxon>
        <taxon>Chordata</taxon>
        <taxon>Craniata</taxon>
        <taxon>Vertebrata</taxon>
        <taxon>Euteleostomi</taxon>
        <taxon>Actinopterygii</taxon>
        <taxon>Neopterygii</taxon>
        <taxon>Teleostei</taxon>
        <taxon>Neoteleostei</taxon>
        <taxon>Acanthomorphata</taxon>
        <taxon>Eupercaria</taxon>
        <taxon>Perciformes</taxon>
        <taxon>Cottioidei</taxon>
        <taxon>Gasterosteales</taxon>
        <taxon>Gasterosteidae</taxon>
        <taxon>Gasterosteus</taxon>
    </lineage>
</organism>
<dbReference type="OMA" id="IKNCGMK"/>
<dbReference type="FunCoup" id="G3PGM1">
    <property type="interactions" value="483"/>
</dbReference>
<sequence length="468" mass="51000">MIGASKNAPSYDNNHLLSLNLNVFYKTFLYDLYCLVGPLQDVISTCCHRNSNSTTGPRMAAVNMSACYSAVCADHEIEINPHVKEVLEKTTLTGTGVTIKLPGNSRRGNAQRLDDDDVLALSKCLRNNKSVTGEQEMEDALHQILLLVISHMTDIVDPSVVTEQDDSSSLRSLDLMFNDIRGAGAEVLARSLQCNSTLLSLRLSGNKIERRGAAHLASVLQVNSTLRELELADCDLDTQGVMALAVALGSNETLLSVDLSRPLLPSLQEEWAVHASEMLAANGGLLELHLGKMGMGDAGMERLSAGLRLNGSLRYLDLRCNRVTRDGVRHLSELLKQSRTLQVVDLSSNRIEDEGAAYLSEGVAWPGCVLRELSVRSNHVGTEGLLSLAQALMASTALSHLYIWGNRLEEPVCQVFGEMIASGRLPPSRTDVSAYEADGRTFLAEAFRGLRRRRFGADVDTFPCDASM</sequence>
<dbReference type="eggNOG" id="KOG4308">
    <property type="taxonomic scope" value="Eukaryota"/>
</dbReference>
<dbReference type="Pfam" id="PF13516">
    <property type="entry name" value="LRR_6"/>
    <property type="match status" value="6"/>
</dbReference>
<name>G3PGM1_GASAC</name>
<dbReference type="Gene3D" id="3.80.10.10">
    <property type="entry name" value="Ribonuclease Inhibitor"/>
    <property type="match status" value="3"/>
</dbReference>
<dbReference type="Ensembl" id="ENSGACT00000016779.2">
    <property type="protein sequence ID" value="ENSGACP00000016745.2"/>
    <property type="gene ID" value="ENSGACG00000012670.2"/>
</dbReference>
<keyword evidence="3" id="KW-1185">Reference proteome</keyword>
<dbReference type="Proteomes" id="UP000007635">
    <property type="component" value="Chromosome XXI"/>
</dbReference>
<evidence type="ECO:0008006" key="4">
    <source>
        <dbReference type="Google" id="ProtNLM"/>
    </source>
</evidence>
<dbReference type="InterPro" id="IPR032675">
    <property type="entry name" value="LRR_dom_sf"/>
</dbReference>
<dbReference type="AlphaFoldDB" id="G3PGM1"/>
<dbReference type="SMART" id="SM00368">
    <property type="entry name" value="LRR_RI"/>
    <property type="match status" value="8"/>
</dbReference>
<dbReference type="PANTHER" id="PTHR24111:SF4">
    <property type="entry name" value="LEUCINE-RICH REPEAT-CONTAINING PROTEIN 34"/>
    <property type="match status" value="1"/>
</dbReference>
<dbReference type="SUPFAM" id="SSF52047">
    <property type="entry name" value="RNI-like"/>
    <property type="match status" value="1"/>
</dbReference>
<keyword evidence="1" id="KW-0677">Repeat</keyword>
<dbReference type="Bgee" id="ENSGACG00000012670">
    <property type="expression patterns" value="Expressed in testis and 1 other cell type or tissue"/>
</dbReference>
<accession>G3PGM1</accession>
<evidence type="ECO:0000256" key="1">
    <source>
        <dbReference type="ARBA" id="ARBA00022737"/>
    </source>
</evidence>
<dbReference type="STRING" id="69293.ENSGACP00000016745"/>
<dbReference type="InterPro" id="IPR052201">
    <property type="entry name" value="LRR-containing_regulator"/>
</dbReference>
<dbReference type="PANTHER" id="PTHR24111">
    <property type="entry name" value="LEUCINE-RICH REPEAT-CONTAINING PROTEIN 34"/>
    <property type="match status" value="1"/>
</dbReference>